<organism evidence="1 2">
    <name type="scientific">Variovorax paradoxus</name>
    <dbReference type="NCBI Taxonomy" id="34073"/>
    <lineage>
        <taxon>Bacteria</taxon>
        <taxon>Pseudomonadati</taxon>
        <taxon>Pseudomonadota</taxon>
        <taxon>Betaproteobacteria</taxon>
        <taxon>Burkholderiales</taxon>
        <taxon>Comamonadaceae</taxon>
        <taxon>Variovorax</taxon>
    </lineage>
</organism>
<proteinExistence type="predicted"/>
<sequence>MKLKITEPGWANFTGDFGMVAFVDGVSVDDVPKVQAASLAGLIAIETLEGGVNPSASQILLDAHHAGVKVEAPPVHIPETPAADKIWTAEELAAIADAKGMKGIREVADPMGLKDNSVNVLMTKIIAHQAKK</sequence>
<dbReference type="AlphaFoldDB" id="A0A5Q0M729"/>
<evidence type="ECO:0000313" key="1">
    <source>
        <dbReference type="EMBL" id="QFZ84617.1"/>
    </source>
</evidence>
<reference evidence="1 2" key="1">
    <citation type="submission" date="2019-10" db="EMBL/GenBank/DDBJ databases">
        <title>Complete genome sequence of Variovorax paradoxus 5C-2.</title>
        <authorList>
            <person name="Gogoleva N.E."/>
            <person name="Balkin A.S."/>
        </authorList>
    </citation>
    <scope>NUCLEOTIDE SEQUENCE [LARGE SCALE GENOMIC DNA]</scope>
    <source>
        <strain evidence="1 2">5C-2</strain>
    </source>
</reference>
<name>A0A5Q0M729_VARPD</name>
<dbReference type="EMBL" id="CP045644">
    <property type="protein sequence ID" value="QFZ84617.1"/>
    <property type="molecule type" value="Genomic_DNA"/>
</dbReference>
<protein>
    <submittedName>
        <fullName evidence="1">Uncharacterized protein</fullName>
    </submittedName>
</protein>
<dbReference type="Proteomes" id="UP000326780">
    <property type="component" value="Chromosome"/>
</dbReference>
<evidence type="ECO:0000313" key="2">
    <source>
        <dbReference type="Proteomes" id="UP000326780"/>
    </source>
</evidence>
<accession>A0A5Q0M729</accession>
<dbReference type="RefSeq" id="WP_153283239.1">
    <property type="nucleotide sequence ID" value="NZ_CP045644.1"/>
</dbReference>
<gene>
    <name evidence="1" type="ORF">GFK26_18495</name>
</gene>